<gene>
    <name evidence="3" type="ORF">GCM10009096_33740</name>
</gene>
<accession>A0ABN1B1R5</accession>
<feature type="chain" id="PRO_5046254451" description="Lipoprotein" evidence="2">
    <location>
        <begin position="22"/>
        <end position="176"/>
    </location>
</feature>
<dbReference type="RefSeq" id="WP_229955879.1">
    <property type="nucleotide sequence ID" value="NZ_BAAAEM010000003.1"/>
</dbReference>
<dbReference type="Proteomes" id="UP001500713">
    <property type="component" value="Unassembled WGS sequence"/>
</dbReference>
<protein>
    <recommendedName>
        <fullName evidence="5">Lipoprotein</fullName>
    </recommendedName>
</protein>
<sequence>MTYKYLAAVATIPLVLSACSAGESKDGEGFEMSIDVDGEEGKQASKINIGGEGEDSKFSIKTDGFSMDVDLPQISLDSDDFDLNNVSLYPGTKVTGLDVEDKDGEGGKVVLSFDAPSSTEELVSWFEKKMTDENFVVEKDGTTLSGKTDEGDPFVLKLTEKTADETSGELEFSENK</sequence>
<evidence type="ECO:0008006" key="5">
    <source>
        <dbReference type="Google" id="ProtNLM"/>
    </source>
</evidence>
<organism evidence="3 4">
    <name type="scientific">Parasphingorhabdus litoris</name>
    <dbReference type="NCBI Taxonomy" id="394733"/>
    <lineage>
        <taxon>Bacteria</taxon>
        <taxon>Pseudomonadati</taxon>
        <taxon>Pseudomonadota</taxon>
        <taxon>Alphaproteobacteria</taxon>
        <taxon>Sphingomonadales</taxon>
        <taxon>Sphingomonadaceae</taxon>
        <taxon>Parasphingorhabdus</taxon>
    </lineage>
</organism>
<evidence type="ECO:0000256" key="1">
    <source>
        <dbReference type="SAM" id="MobiDB-lite"/>
    </source>
</evidence>
<evidence type="ECO:0000313" key="4">
    <source>
        <dbReference type="Proteomes" id="UP001500713"/>
    </source>
</evidence>
<evidence type="ECO:0000313" key="3">
    <source>
        <dbReference type="EMBL" id="GAA0488038.1"/>
    </source>
</evidence>
<name>A0ABN1B1R5_9SPHN</name>
<dbReference type="EMBL" id="BAAAEM010000003">
    <property type="protein sequence ID" value="GAA0488038.1"/>
    <property type="molecule type" value="Genomic_DNA"/>
</dbReference>
<feature type="region of interest" description="Disordered" evidence="1">
    <location>
        <begin position="30"/>
        <end position="50"/>
    </location>
</feature>
<feature type="signal peptide" evidence="2">
    <location>
        <begin position="1"/>
        <end position="21"/>
    </location>
</feature>
<proteinExistence type="predicted"/>
<keyword evidence="4" id="KW-1185">Reference proteome</keyword>
<evidence type="ECO:0000256" key="2">
    <source>
        <dbReference type="SAM" id="SignalP"/>
    </source>
</evidence>
<reference evidence="3 4" key="1">
    <citation type="journal article" date="2019" name="Int. J. Syst. Evol. Microbiol.">
        <title>The Global Catalogue of Microorganisms (GCM) 10K type strain sequencing project: providing services to taxonomists for standard genome sequencing and annotation.</title>
        <authorList>
            <consortium name="The Broad Institute Genomics Platform"/>
            <consortium name="The Broad Institute Genome Sequencing Center for Infectious Disease"/>
            <person name="Wu L."/>
            <person name="Ma J."/>
        </authorList>
    </citation>
    <scope>NUCLEOTIDE SEQUENCE [LARGE SCALE GENOMIC DNA]</scope>
    <source>
        <strain evidence="3 4">JCM 14162</strain>
    </source>
</reference>
<dbReference type="PROSITE" id="PS51257">
    <property type="entry name" value="PROKAR_LIPOPROTEIN"/>
    <property type="match status" value="1"/>
</dbReference>
<keyword evidence="2" id="KW-0732">Signal</keyword>
<comment type="caution">
    <text evidence="3">The sequence shown here is derived from an EMBL/GenBank/DDBJ whole genome shotgun (WGS) entry which is preliminary data.</text>
</comment>